<feature type="chain" id="PRO_5020803201" evidence="1">
    <location>
        <begin position="33"/>
        <end position="324"/>
    </location>
</feature>
<evidence type="ECO:0000313" key="3">
    <source>
        <dbReference type="Proteomes" id="UP000289238"/>
    </source>
</evidence>
<keyword evidence="1" id="KW-0732">Signal</keyword>
<dbReference type="RefSeq" id="WP_241652433.1">
    <property type="nucleotide sequence ID" value="NZ_JASMRS010000002.1"/>
</dbReference>
<dbReference type="Proteomes" id="UP000289238">
    <property type="component" value="Unassembled WGS sequence"/>
</dbReference>
<reference evidence="2 3" key="1">
    <citation type="submission" date="2018-07" db="EMBL/GenBank/DDBJ databases">
        <title>Leeuwenhoekiella genomics.</title>
        <authorList>
            <person name="Tahon G."/>
            <person name="Willems A."/>
        </authorList>
    </citation>
    <scope>NUCLEOTIDE SEQUENCE [LARGE SCALE GENOMIC DNA]</scope>
    <source>
        <strain evidence="2 3">LMG 22550</strain>
    </source>
</reference>
<dbReference type="EMBL" id="QOVM01000008">
    <property type="protein sequence ID" value="RXG20516.1"/>
    <property type="molecule type" value="Genomic_DNA"/>
</dbReference>
<evidence type="ECO:0000313" key="2">
    <source>
        <dbReference type="EMBL" id="RXG20516.1"/>
    </source>
</evidence>
<dbReference type="NCBIfam" id="TIGR03519">
    <property type="entry name" value="T9SS_PorP_fam"/>
    <property type="match status" value="1"/>
</dbReference>
<comment type="caution">
    <text evidence="2">The sequence shown here is derived from an EMBL/GenBank/DDBJ whole genome shotgun (WGS) entry which is preliminary data.</text>
</comment>
<dbReference type="AlphaFoldDB" id="A0A4Q0P3E9"/>
<gene>
    <name evidence="2" type="ORF">DSM00_3066</name>
</gene>
<name>A0A4Q0P3E9_9FLAO</name>
<evidence type="ECO:0000256" key="1">
    <source>
        <dbReference type="SAM" id="SignalP"/>
    </source>
</evidence>
<dbReference type="Pfam" id="PF11751">
    <property type="entry name" value="PorP_SprF"/>
    <property type="match status" value="1"/>
</dbReference>
<accession>A0A4Q0P3E9</accession>
<keyword evidence="3" id="KW-1185">Reference proteome</keyword>
<dbReference type="InterPro" id="IPR019861">
    <property type="entry name" value="PorP/SprF_Bacteroidetes"/>
</dbReference>
<feature type="signal peptide" evidence="1">
    <location>
        <begin position="1"/>
        <end position="32"/>
    </location>
</feature>
<organism evidence="2 3">
    <name type="scientific">Leeuwenhoekiella aequorea</name>
    <dbReference type="NCBI Taxonomy" id="283736"/>
    <lineage>
        <taxon>Bacteria</taxon>
        <taxon>Pseudomonadati</taxon>
        <taxon>Bacteroidota</taxon>
        <taxon>Flavobacteriia</taxon>
        <taxon>Flavobacteriales</taxon>
        <taxon>Flavobacteriaceae</taxon>
        <taxon>Leeuwenhoekiella</taxon>
    </lineage>
</organism>
<sequence>MSNYSNTLIMMKKNFGKILVLVVLLFASSSYGQQDPQYTQYMYNPLVINPAYAGNRGVTSILLLHRSQWVGLDGAPRTQNLSVHSPIGLGKVGLGFSLVNDALGPARETNFSGDFSYTIETGAEGKLSFGIKGTLNLLDVDFSRTNPFNSGDPFIQNIDNKVSPNVGVGLFYHDSKFYGGLSAPYLLQTDHFERSGTTGGAETFVAEERIHYYGLAGYVFDIGRDVKFKPSTLVKMVAGAPLAVDVNANFLFYDKLTLGASYRWSAALSALVGFQVSDGMLIGFAYDRESTDLGNATYNDGTYELFIRFELFKEYNRMLTPRFF</sequence>
<proteinExistence type="predicted"/>
<protein>
    <submittedName>
        <fullName evidence="2">Type IX secretion system PorP/SprF family membrane protein</fullName>
    </submittedName>
</protein>